<dbReference type="InterPro" id="IPR049552">
    <property type="entry name" value="PKS_DH_N"/>
</dbReference>
<evidence type="ECO:0000259" key="12">
    <source>
        <dbReference type="PROSITE" id="PS50075"/>
    </source>
</evidence>
<dbReference type="GO" id="GO:0006633">
    <property type="term" value="P:fatty acid biosynthetic process"/>
    <property type="evidence" value="ECO:0007669"/>
    <property type="project" value="InterPro"/>
</dbReference>
<dbReference type="InterPro" id="IPR049900">
    <property type="entry name" value="PKS_mFAS_DH"/>
</dbReference>
<dbReference type="InterPro" id="IPR057326">
    <property type="entry name" value="KR_dom"/>
</dbReference>
<evidence type="ECO:0000256" key="3">
    <source>
        <dbReference type="ARBA" id="ARBA00022450"/>
    </source>
</evidence>
<comment type="pathway">
    <text evidence="2">Antibiotic biosynthesis.</text>
</comment>
<dbReference type="Gene3D" id="6.20.390.20">
    <property type="match status" value="1"/>
</dbReference>
<dbReference type="PANTHER" id="PTHR43775:SF37">
    <property type="entry name" value="SI:DKEY-61P9.11"/>
    <property type="match status" value="1"/>
</dbReference>
<dbReference type="InterPro" id="IPR006162">
    <property type="entry name" value="Ppantetheine_attach_site"/>
</dbReference>
<dbReference type="PROSITE" id="PS00012">
    <property type="entry name" value="PHOSPHOPANTETHEINE"/>
    <property type="match status" value="3"/>
</dbReference>
<evidence type="ECO:0000259" key="14">
    <source>
        <dbReference type="PROSITE" id="PS52019"/>
    </source>
</evidence>
<gene>
    <name evidence="15" type="ORF">GO485_00250</name>
    <name evidence="16" type="ORF">IP92_04519</name>
</gene>
<accession>A0A562PHT3</accession>
<dbReference type="InterPro" id="IPR013968">
    <property type="entry name" value="PKS_KR"/>
</dbReference>
<dbReference type="GO" id="GO:0003857">
    <property type="term" value="F:(3S)-3-hydroxyacyl-CoA dehydrogenase (NAD+) activity"/>
    <property type="evidence" value="ECO:0007669"/>
    <property type="project" value="UniProtKB-EC"/>
</dbReference>
<feature type="domain" description="Carrier" evidence="12">
    <location>
        <begin position="3677"/>
        <end position="3754"/>
    </location>
</feature>
<evidence type="ECO:0000313" key="16">
    <source>
        <dbReference type="EMBL" id="TWI44001.1"/>
    </source>
</evidence>
<dbReference type="EMBL" id="VLKW01000010">
    <property type="protein sequence ID" value="TWI44001.1"/>
    <property type="molecule type" value="Genomic_DNA"/>
</dbReference>
<dbReference type="InterPro" id="IPR036736">
    <property type="entry name" value="ACP-like_sf"/>
</dbReference>
<dbReference type="Pfam" id="PF21089">
    <property type="entry name" value="PKS_DH_N"/>
    <property type="match status" value="4"/>
</dbReference>
<dbReference type="GO" id="GO:0004315">
    <property type="term" value="F:3-oxoacyl-[acyl-carrier-protein] synthase activity"/>
    <property type="evidence" value="ECO:0007669"/>
    <property type="project" value="InterPro"/>
</dbReference>
<dbReference type="Gene3D" id="3.10.129.110">
    <property type="entry name" value="Polyketide synthase dehydratase"/>
    <property type="match status" value="1"/>
</dbReference>
<evidence type="ECO:0000256" key="7">
    <source>
        <dbReference type="ARBA" id="ARBA00022737"/>
    </source>
</evidence>
<sequence length="5059" mass="532704">MNSMNDDVAVIGMSGKFPGANSVPEFWDNLCARKDCVRDLTDDELRAAGVPERDIADPDYVKAAAALDGVDLFDAGFFKVAPLEAELMDPQLRLLLQCAWETLEDAGHASGEAQRIGVFAGAGGLPTSYYSSYANLHERFPRMTASAAQLVNDKDFLATFLSYKLNLTGPSMTVQTACSTSLVALHQARLAVLAGECDMALAGGVSVRVPDLHGYHYQDGFIYSRRGRIRSFDADADGVVFGSGMGLVLIRRFADAVAAGDHIYAVIKGSAILNDGKGKMSYAASSAAGQIACVRTALDKAGVDAASIGFVEAHGTGTRMGDPEEVKALSAAFGAAPAGRPWCALGAVKANVGHLEAAAGIVGFIKAALAIEKGVVPPLAHYTAPNPRIDFAGTPFFVNTAVQAWETGEAPRRAAVNSLGIGGTNAFVILENHVPVPAAAPAGLVIVPLSARTHEALRAGVDRLARFLDGCAARDEAVDLDALAWTLQTGRVAMEVRTAFVAESTDALRQALAAWLAGEPAALPDNDAGRLAAAWAAGGQADWQALRGDRPGRRISLPTYAFARERHWIDGAVATSAAALHPLLHENTSDLREHKYSSTFGGDEFFLKDHQVRLGAGGAPEKVLPAVAYLEMARAACERALPAGTSFELRDVTWLHPLTVSGPTLAHVALVPEEDSGQAGETLRFEVFSSDERIHCQGAFVPVAPTGDAALDLDRLRAAMTRGALTGARVYEAYAAMGLAYGPAKRAVAGIELGDGELLARLKLPAKVKDTRGDYVLHPSLMDGVLQAATVLMFDPASPPARPIVPFALASLRVHAPCGGELYVWARRAEGGGIDVDVVDTAGQPCARLRGYTPRALGGNAVDSLIATRVWEAQAAAGATEAAPVTERHVLLCGLPQVDATALGGHCTMLNVDGADAAERYTAATLACIERLQAIVRAKPQGQVLVRLVAADDAQHALLAGLSGLLKTAQLEHSWLTGQVVLVDADIDTAQLAALLQADDGHAALVRHRRGTREVARWRETARGYDHCPLKDRGVYLITGGLGGLGMLFARAIVERCPAATIVLTGRNPAGAAPAALQALRDGGATVEYRQMDLDDAAAVARVLAEVVAEFGQMNGIVHSAGMTADSFLLNKDAGTAARVLAPKVMGTVNLDQASRAIDLDFLVLFSSLAAALGNLGQGDYAAANGFLDEFAVHRNALVRAGERRGTTVAIQWPLWRDGGMQSDGATRERLFDATGTVPMRTETGMQAFFRLLGAGLDGALVMEGDGDAMRRRLASGHALGDTGAQQTAPAGDLELAGIAEALLCRQLAALLKLRPEQVDPRAALEDYGIDSILALDLTRQLEATFGALPKTLFFEYLTIRELAGYFARHHGAVLAGQGAAPRMAARPVAPAVGPARVTSIRGRKPAAGAQLAAEPIAIVGLAGRYPGGPDVDAFWRNLRDGKDCIVEVPRERWDWREYYSEDRAAKGAHFSKWGGFIDGVDEFDARFFNVSPVEAELIDPQERLFLQHAWLAIEDAGYSRAALQIPNADGLPAQVGVYAGVMYGEYQLLGAEASLQGKRTAFAANPASIANRVSYVLNLHGPSMVVDTMCSSSLTAIHLACQDLKLGRTGMAIAGGVNVTIHPNKYLMLSAGQFISGDGHCQSFGEGGDGYIPGEGVGVVVLKRLSDAQRDGNHIYGVIRGSALSHGGKTNGYTVPNPQAQAAAVRQALAEARVDPRHVSYVEAHGTGTKLGDPIEIAALTGVIRERTADTGYCLIGSAKSNIGHAEAAAGIAGLTKVLLQLRHKQIVPSLHSERLNPHIDFGSTPFVVNQSLCAWEPPAVDGAALPRIAGISSFGAGGSNAHLVIEEYAAPAPAVEEPGWHVFPLSARTPEQLRRKAADLAAFLVGGAVPPAASIAATLQLGREAMDERLAVLADSAQHLRERLLAWLDGGAGDGVWQGNAKANREMLALLTQEQDVVDKWLAAGKLATLAELWAKGLELDWGRLHPVRPQLASLPGYPFARQRYWFDVPRQAPQAAVLHPLLHANTSNFDQHSYTSTFTGDATVLEGPAGARRLSTEGCVAMVRAALAMTLPDSDLTLRDVAWARPQPVVEGVPVTVALFDRQADELAFEIYTAGDVVLCQGRAGKAAAVAAEVAVPVMATAAATVKPQAGIRLAALTEPAHGTAAAAGKPRIALAAAAQQVPAAVELFDDGDGMYRIAVGAPVLDSAVAQALVRALDTVANAPAAKVVTLAASLAGGADACRAARAAGLYEAIARFPYPSIALAAGDTADAGFLAAALCDVIVCAEDARYSARSLPAGAGALLAQRFGAPQAAELLYLSSGATGTTLRAQGWTCPIVPRTEAPRHARELAANLARKSQLALRLLKEELARDIVPMVTALGDIAEEPAPAPLMPLPPVSARLRLASRGDRIAALTVEATDNADGLPEELADAMVAIADAGYRAVVLASDVPGFLPAGLNIVAVRRLGHTLTQLPIGVVASVTAGAQGAGWYVALCCDAASHGEAARYDGGAMADELAGLLSLRLGDDAARQLILTGTNATGAELHALCPAVRLGEDTALQAAQALAALPTGTLPACKQATSAALAAAPLVAALQDDVAAPAPGAVPLRSLVVTATLHADGVVELKMADTDGKNTFTDALSDGLREAFDWIGAQPACKVVVLTGYGNYFSSGGTRDTLLAIGEGARRFTDNLAFRLPLDCPVPVIAAMAGHGIGAGWALGMFADIALFADESRYVSPYMEYGFTPGAGATLVFPRRIGLDLARETLLGARELAGGELKERGLRHAVLPREQVLPAALALARRIAQAPRARLVALKARWAAPLVDALPATFVRELAMHERTFVGQQETLAKIRLAGTVAAVAAEVSTRTGAPVRDAATLAAELRRMLAQELRMQEHEIGDDEQFVDLGLDSITGVTWIRRINETYGTAIEAIRIYSYPTLGKLAAFVLEQCAPAAAQPAIDGDPVEATLRTLLAQELRMAEADIGSDDPFVDLGLDSITGVTWIRRINETFGTAIDAIRIYSYPSLRQLARYVQQEAGERAPVAAPVEEVVTLTSMRGRMHAVVPVRSHETQRVAVVGMAGQFAQSPDLAAFWRNIAAGRDCITEIPRERWDIDRYYQPGDAAAGKTYSRWMGALDGVDHFDAAFFNISPREARAMDPQQRLFLQTCWHTIEHAGYNPRALAGSRCGVFVGCAAGDYHELSRHERLSGQGFTGGAPSILAARISYLLDLHGPSMAIDTACSSSLVALAAACDSLVLGTSDIALAGGVNVMAGPAMQIMTAQVGMLSPQGRCYAFDARANGIVNGEGVGAVLLKRLADAERDGDHIYGVIEGWGTNQDGKTNGITAPNADSQARLQQDVYHRFGIDPDGIGLVEAHGTGTALGDPIEVAGLKDAFGRYTDRRGFCALGSVKSNIGHCLSAAGISGFLKVLLALQHRQLPPTAQFERLNPHIALDESPFRISDRLRDWPAPAGAPRRAAVNAFGFSGTNAHVVVAEYGVPAVAAPTTGPAIVPLSARTPDALRRAAADLLAFLEDPEADLASIAYTLQTGREALTERVAFVAASVAELREGLRAYADGGTAAAGTVATGLAKDGQEAAACIGRKDWAALAALWVGGGTVDWAALYVAGPAPRRIGLPGYPFAAERHWIDTVDQEFAEVIAVPASSAAAVPPATGAPVVPIEQVRQQLKATLAEALFMQPADIDIDRSFTELGLDSIIGVEWMKAVNKAFGTALSATRVYDYPSVRELAAHVQAQLGEAPAAVAVEVTPSAPVMAPRPAAPASADLERQLKASLAEALFMQPGDIDANRSFTELGLDSIIGVEWMKAVNRRFGTSLSATRIYDYPTVKELAAFLQREVAVETDVAPHFAIVATDGDLERDGEVAVRYAISLENNVCLREHVVFGEHLLPTDAYLELVYGAWASVSGGPVPALEQVAIVSPLLGARDRDIHVQVRFRRHGAAVQFSVRSSAQADFRDERVHMQGLVAAAQPAAIRCDGHFAVEHELGAADIPTNAGTCYAPLRALRFGTSQATGEIHVAEHPYRFATNPFVLYGAVCTAINYGRWLAARQYGVSNDQFLPVRIGRVTPLRELAGADYRCHAALRRLERDVVECYVEIVDAEGALVAVFDTLELRRVAQQAIARVAAPMTSAPADKPAAEADDIAIIGMSCRYPQSADVDAFWRNLAAGRECIVEVPAERWADHPGWYHPEPGHPHTSYSKWAGLLDRIDAFDPLFFGIAPAEAELIDPQQRIFLEECWKAIENAGYAPGALANVACGVYVGCGAGDYARVLAGAGQDTAGAAFMGTSTAIQAARIAYHLNLKGPALAIDTACSSSLVAVHLACESLRSGETQLALAGGVNVLTTPLGHILTSQVGMPSHDGRCAAFDASADGIVFSEGCGVLLLKPLAAARRDNDEILGVIRASAINQDGKTNGITAPSGAAQERLLRQAYGKFGIDPKRIGYVEAHGTATPLGDPIEVNALTAVYNGAGAGKGACALGSVKTNIGHTGYAAGVAGIIKAVLCMRHRKLVPSLHYDQPNPHIAFDGSPFHVNTAYRDWASAAPRLAAVSSFGFSGTNAHVVIGEHVAATETPASARPVLVPLSAKTPEQLANKVADLLDYLEHDEQVDLVRLAYTLSVGRDAMDHRLALVVGSVEELVAALRGWQAGKPGMAVRQGQASRDGAALAVFAGDAAMQGVIDGWIARGDLGRLADIWVRGMETDLGRLYPGEPPRRMVLPAYPFARERCWVEGKAAAARETLHPLLHRNVSDLTQQRYASLLTGGEFFVAGHRVNGAPVLPAVAFLEMARAALADAAHVPAAQLELRHVAWAQPLAVTAPTDVSIAVFEEDGGYGFEVYSGVADVPHCQGSCVAAVGGAAQPLDVALLRARMPTAGPAPQALYEAFARIGLDYGPAFRGITQLNVGNGELLAALELPAAADNGADWVLHPSLLDSALQAGVALLGDVVGGAVAPCLPFAVEAVRVHAPCPPRMLAWVRGTGTNATLVKVDIDLCDGAGNVCVQLRGFSSRPLRDAAFDEVHYQTVINAILNNDITVDDAVELGNV</sequence>
<evidence type="ECO:0000313" key="18">
    <source>
        <dbReference type="Proteomes" id="UP000437862"/>
    </source>
</evidence>
<feature type="domain" description="Ketosynthase family 3 (KS3)" evidence="13">
    <location>
        <begin position="1414"/>
        <end position="1849"/>
    </location>
</feature>
<dbReference type="Pfam" id="PF00550">
    <property type="entry name" value="PP-binding"/>
    <property type="match status" value="5"/>
</dbReference>
<reference evidence="16" key="2">
    <citation type="submission" date="2019-07" db="EMBL/GenBank/DDBJ databases">
        <authorList>
            <person name="Whitman W."/>
            <person name="Huntemann M."/>
            <person name="Clum A."/>
            <person name="Pillay M."/>
            <person name="Palaniappan K."/>
            <person name="Varghese N."/>
            <person name="Mikhailova N."/>
            <person name="Stamatis D."/>
            <person name="Reddy T."/>
            <person name="Daum C."/>
            <person name="Shapiro N."/>
            <person name="Ivanova N."/>
            <person name="Kyrpides N."/>
            <person name="Woyke T."/>
        </authorList>
    </citation>
    <scope>NUCLEOTIDE SEQUENCE</scope>
    <source>
        <strain evidence="16">CGMCC 1.10685</strain>
    </source>
</reference>
<dbReference type="InterPro" id="IPR014030">
    <property type="entry name" value="Ketoacyl_synth_N"/>
</dbReference>
<feature type="domain" description="Ketosynthase family 3 (KS3)" evidence="13">
    <location>
        <begin position="4157"/>
        <end position="4581"/>
    </location>
</feature>
<dbReference type="GO" id="GO:0005737">
    <property type="term" value="C:cytoplasm"/>
    <property type="evidence" value="ECO:0007669"/>
    <property type="project" value="UniProtKB-SubCell"/>
</dbReference>
<proteinExistence type="inferred from homology"/>
<evidence type="ECO:0000256" key="5">
    <source>
        <dbReference type="ARBA" id="ARBA00022553"/>
    </source>
</evidence>
<comment type="catalytic activity">
    <reaction evidence="8">
        <text>a (3S)-3-hydroxyacyl-CoA + NAD(+) = a 3-oxoacyl-CoA + NADH + H(+)</text>
        <dbReference type="Rhea" id="RHEA:22432"/>
        <dbReference type="ChEBI" id="CHEBI:15378"/>
        <dbReference type="ChEBI" id="CHEBI:57318"/>
        <dbReference type="ChEBI" id="CHEBI:57540"/>
        <dbReference type="ChEBI" id="CHEBI:57945"/>
        <dbReference type="ChEBI" id="CHEBI:90726"/>
        <dbReference type="EC" id="1.1.1.35"/>
    </reaction>
</comment>
<keyword evidence="18" id="KW-1185">Reference proteome</keyword>
<feature type="domain" description="PKS/mFAS DH" evidence="14">
    <location>
        <begin position="3865"/>
        <end position="4139"/>
    </location>
</feature>
<dbReference type="Gene3D" id="3.40.50.720">
    <property type="entry name" value="NAD(P)-binding Rossmann-like Domain"/>
    <property type="match status" value="1"/>
</dbReference>
<dbReference type="Pfam" id="PF22336">
    <property type="entry name" value="RhiE-like_linker"/>
    <property type="match status" value="4"/>
</dbReference>
<evidence type="ECO:0000256" key="6">
    <source>
        <dbReference type="ARBA" id="ARBA00022679"/>
    </source>
</evidence>
<feature type="region of interest" description="C-terminal hotdog fold" evidence="10">
    <location>
        <begin position="4887"/>
        <end position="5032"/>
    </location>
</feature>
<organism evidence="16 17">
    <name type="scientific">Pseudoduganella flava</name>
    <dbReference type="NCBI Taxonomy" id="871742"/>
    <lineage>
        <taxon>Bacteria</taxon>
        <taxon>Pseudomonadati</taxon>
        <taxon>Pseudomonadota</taxon>
        <taxon>Betaproteobacteria</taxon>
        <taxon>Burkholderiales</taxon>
        <taxon>Oxalobacteraceae</taxon>
        <taxon>Telluria group</taxon>
        <taxon>Pseudoduganella</taxon>
    </lineage>
</organism>
<keyword evidence="5" id="KW-0597">Phosphoprotein</keyword>
<evidence type="ECO:0000256" key="8">
    <source>
        <dbReference type="ARBA" id="ARBA00049556"/>
    </source>
</evidence>
<dbReference type="CDD" id="cd06558">
    <property type="entry name" value="crotonase-like"/>
    <property type="match status" value="2"/>
</dbReference>
<dbReference type="Gene3D" id="1.10.1200.10">
    <property type="entry name" value="ACP-like"/>
    <property type="match status" value="5"/>
</dbReference>
<protein>
    <submittedName>
        <fullName evidence="16">Acyl transferase domain-containing protein</fullName>
    </submittedName>
    <submittedName>
        <fullName evidence="15">SDR family NAD(P)-dependent oxidoreductase</fullName>
    </submittedName>
</protein>
<comment type="function">
    <text evidence="9">Involved in production of the polyketide antibiotic thailandamide.</text>
</comment>
<dbReference type="FunFam" id="3.40.47.10:FF:000019">
    <property type="entry name" value="Polyketide synthase type I"/>
    <property type="match status" value="3"/>
</dbReference>
<dbReference type="InterPro" id="IPR001753">
    <property type="entry name" value="Enoyl-CoA_hydra/iso"/>
</dbReference>
<evidence type="ECO:0000256" key="4">
    <source>
        <dbReference type="ARBA" id="ARBA00022490"/>
    </source>
</evidence>
<dbReference type="PROSITE" id="PS50075">
    <property type="entry name" value="CARRIER"/>
    <property type="match status" value="5"/>
</dbReference>
<dbReference type="GO" id="GO:0031177">
    <property type="term" value="F:phosphopantetheine binding"/>
    <property type="evidence" value="ECO:0007669"/>
    <property type="project" value="InterPro"/>
</dbReference>
<dbReference type="SUPFAM" id="SSF53901">
    <property type="entry name" value="Thiolase-like"/>
    <property type="match status" value="4"/>
</dbReference>
<dbReference type="SMART" id="SM00826">
    <property type="entry name" value="PKS_DH"/>
    <property type="match status" value="2"/>
</dbReference>
<feature type="domain" description="Carrier" evidence="12">
    <location>
        <begin position="2964"/>
        <end position="3038"/>
    </location>
</feature>
<dbReference type="PROSITE" id="PS00606">
    <property type="entry name" value="KS3_1"/>
    <property type="match status" value="3"/>
</dbReference>
<dbReference type="InterPro" id="IPR018376">
    <property type="entry name" value="Enoyl-CoA_hyd/isom_CS"/>
</dbReference>
<dbReference type="Pfam" id="PF00378">
    <property type="entry name" value="ECH_1"/>
    <property type="match status" value="2"/>
</dbReference>
<dbReference type="CDD" id="cd00833">
    <property type="entry name" value="PKS"/>
    <property type="match status" value="4"/>
</dbReference>
<feature type="active site" description="Proton acceptor; for dehydratase activity" evidence="10">
    <location>
        <position position="610"/>
    </location>
</feature>
<reference evidence="15 18" key="3">
    <citation type="submission" date="2019-12" db="EMBL/GenBank/DDBJ databases">
        <title>Draft Genome Sequences of Six Type Strains of the Genus Massilia.</title>
        <authorList>
            <person name="Miess H."/>
            <person name="Frediansyah A."/>
            <person name="Goeker M."/>
            <person name="Gross H."/>
        </authorList>
    </citation>
    <scope>NUCLEOTIDE SEQUENCE [LARGE SCALE GENOMIC DNA]</scope>
    <source>
        <strain evidence="15 18">DSM 26639</strain>
    </source>
</reference>
<dbReference type="Gene3D" id="3.90.226.10">
    <property type="entry name" value="2-enoyl-CoA Hydratase, Chain A, domain 1"/>
    <property type="match status" value="3"/>
</dbReference>
<keyword evidence="7" id="KW-0677">Repeat</keyword>
<dbReference type="SUPFAM" id="SSF47336">
    <property type="entry name" value="ACP-like"/>
    <property type="match status" value="5"/>
</dbReference>
<dbReference type="InterPro" id="IPR020841">
    <property type="entry name" value="PKS_Beta-ketoAc_synthase_dom"/>
</dbReference>
<dbReference type="PANTHER" id="PTHR43775">
    <property type="entry name" value="FATTY ACID SYNTHASE"/>
    <property type="match status" value="1"/>
</dbReference>
<evidence type="ECO:0000256" key="2">
    <source>
        <dbReference type="ARBA" id="ARBA00004792"/>
    </source>
</evidence>
<feature type="active site" description="Proton donor; for dehydratase activity" evidence="10">
    <location>
        <position position="783"/>
    </location>
</feature>
<comment type="subcellular location">
    <subcellularLocation>
        <location evidence="1">Cytoplasm</location>
    </subcellularLocation>
</comment>
<reference evidence="16 17" key="1">
    <citation type="journal article" date="2015" name="Stand. Genomic Sci.">
        <title>Genomic Encyclopedia of Bacterial and Archaeal Type Strains, Phase III: the genomes of soil and plant-associated and newly described type strains.</title>
        <authorList>
            <person name="Whitman W.B."/>
            <person name="Woyke T."/>
            <person name="Klenk H.P."/>
            <person name="Zhou Y."/>
            <person name="Lilburn T.G."/>
            <person name="Beck B.J."/>
            <person name="De Vos P."/>
            <person name="Vandamme P."/>
            <person name="Eisen J.A."/>
            <person name="Garrity G."/>
            <person name="Hugenholtz P."/>
            <person name="Kyrpides N.C."/>
        </authorList>
    </citation>
    <scope>NUCLEOTIDE SEQUENCE [LARGE SCALE GENOMIC DNA]</scope>
    <source>
        <strain evidence="16 17">CGMCC 1.10685</strain>
    </source>
</reference>
<dbReference type="Pfam" id="PF08659">
    <property type="entry name" value="KR"/>
    <property type="match status" value="1"/>
</dbReference>
<dbReference type="InterPro" id="IPR018201">
    <property type="entry name" value="Ketoacyl_synth_AS"/>
</dbReference>
<dbReference type="Pfam" id="PF02801">
    <property type="entry name" value="Ketoacyl-synt_C"/>
    <property type="match status" value="4"/>
</dbReference>
<feature type="domain" description="Carrier" evidence="12">
    <location>
        <begin position="3779"/>
        <end position="3856"/>
    </location>
</feature>
<name>A0A562PHT3_9BURK</name>
<dbReference type="OrthoDB" id="8566036at2"/>
<dbReference type="SUPFAM" id="SSF51735">
    <property type="entry name" value="NAD(P)-binding Rossmann-fold domains"/>
    <property type="match status" value="1"/>
</dbReference>
<evidence type="ECO:0000256" key="11">
    <source>
        <dbReference type="RuleBase" id="RU003707"/>
    </source>
</evidence>
<dbReference type="Proteomes" id="UP000437862">
    <property type="component" value="Chromosome"/>
</dbReference>
<feature type="domain" description="Carrier" evidence="12">
    <location>
        <begin position="1295"/>
        <end position="1371"/>
    </location>
</feature>
<feature type="active site" description="Proton acceptor; for dehydratase activity" evidence="10">
    <location>
        <position position="4786"/>
    </location>
</feature>
<dbReference type="GO" id="GO:0004312">
    <property type="term" value="F:fatty acid synthase activity"/>
    <property type="evidence" value="ECO:0007669"/>
    <property type="project" value="TreeGrafter"/>
</dbReference>
<keyword evidence="3" id="KW-0596">Phosphopantetheine</keyword>
<comment type="similarity">
    <text evidence="11">Belongs to the enoyl-CoA hydratase/isomerase family.</text>
</comment>
<dbReference type="InterPro" id="IPR036291">
    <property type="entry name" value="NAD(P)-bd_dom_sf"/>
</dbReference>
<feature type="region of interest" description="N-terminal hotdog fold" evidence="10">
    <location>
        <begin position="4757"/>
        <end position="4873"/>
    </location>
</feature>
<evidence type="ECO:0000313" key="15">
    <source>
        <dbReference type="EMBL" id="QGZ37636.1"/>
    </source>
</evidence>
<feature type="domain" description="Carrier" evidence="12">
    <location>
        <begin position="2875"/>
        <end position="2952"/>
    </location>
</feature>
<dbReference type="Gene3D" id="3.10.129.120">
    <property type="match status" value="2"/>
</dbReference>
<dbReference type="Gene3D" id="1.10.1240.100">
    <property type="match status" value="4"/>
</dbReference>
<feature type="region of interest" description="N-terminal hotdog fold" evidence="10">
    <location>
        <begin position="3865"/>
        <end position="3990"/>
    </location>
</feature>
<dbReference type="PROSITE" id="PS52019">
    <property type="entry name" value="PKS_MFAS_DH"/>
    <property type="match status" value="3"/>
</dbReference>
<dbReference type="InterPro" id="IPR054514">
    <property type="entry name" value="RhiE-like_linker"/>
</dbReference>
<feature type="active site" description="Proton donor; for dehydratase activity" evidence="10">
    <location>
        <position position="4948"/>
    </location>
</feature>
<dbReference type="RefSeq" id="WP_145879445.1">
    <property type="nucleotide sequence ID" value="NZ_CP046904.1"/>
</dbReference>
<dbReference type="SMART" id="SM01294">
    <property type="entry name" value="PKS_PP_betabranch"/>
    <property type="match status" value="5"/>
</dbReference>
<evidence type="ECO:0000259" key="13">
    <source>
        <dbReference type="PROSITE" id="PS52004"/>
    </source>
</evidence>
<dbReference type="GO" id="GO:0005886">
    <property type="term" value="C:plasma membrane"/>
    <property type="evidence" value="ECO:0007669"/>
    <property type="project" value="TreeGrafter"/>
</dbReference>
<dbReference type="CDD" id="cd08953">
    <property type="entry name" value="KR_2_SDR_x"/>
    <property type="match status" value="1"/>
</dbReference>
<dbReference type="NCBIfam" id="NF005496">
    <property type="entry name" value="PRK07110.1"/>
    <property type="match status" value="1"/>
</dbReference>
<dbReference type="PROSITE" id="PS00166">
    <property type="entry name" value="ENOYL_COA_HYDRATASE"/>
    <property type="match status" value="1"/>
</dbReference>
<dbReference type="InterPro" id="IPR042104">
    <property type="entry name" value="PKS_dehydratase_sf"/>
</dbReference>
<feature type="domain" description="PKS/mFAS DH" evidence="14">
    <location>
        <begin position="581"/>
        <end position="863"/>
    </location>
</feature>
<evidence type="ECO:0000256" key="1">
    <source>
        <dbReference type="ARBA" id="ARBA00004496"/>
    </source>
</evidence>
<dbReference type="InterPro" id="IPR016039">
    <property type="entry name" value="Thiolase-like"/>
</dbReference>
<keyword evidence="4" id="KW-0963">Cytoplasm</keyword>
<dbReference type="GO" id="GO:0071770">
    <property type="term" value="P:DIM/DIP cell wall layer assembly"/>
    <property type="evidence" value="ECO:0007669"/>
    <property type="project" value="TreeGrafter"/>
</dbReference>
<feature type="domain" description="Ketosynthase family 3 (KS3)" evidence="13">
    <location>
        <begin position="3072"/>
        <end position="3495"/>
    </location>
</feature>
<feature type="domain" description="PKS/mFAS DH" evidence="14">
    <location>
        <begin position="4757"/>
        <end position="5032"/>
    </location>
</feature>
<dbReference type="InterPro" id="IPR050091">
    <property type="entry name" value="PKS_NRPS_Biosynth_Enz"/>
</dbReference>
<feature type="region of interest" description="C-terminal hotdog fold" evidence="10">
    <location>
        <begin position="721"/>
        <end position="863"/>
    </location>
</feature>
<feature type="region of interest" description="C-terminal hotdog fold" evidence="10">
    <location>
        <begin position="4007"/>
        <end position="4139"/>
    </location>
</feature>
<dbReference type="SMART" id="SM00823">
    <property type="entry name" value="PKS_PP"/>
    <property type="match status" value="5"/>
</dbReference>
<dbReference type="SMART" id="SM00825">
    <property type="entry name" value="PKS_KS"/>
    <property type="match status" value="4"/>
</dbReference>
<feature type="domain" description="Ketosynthase family 3 (KS3)" evidence="13">
    <location>
        <begin position="5"/>
        <end position="432"/>
    </location>
</feature>
<dbReference type="InterPro" id="IPR020807">
    <property type="entry name" value="PKS_DH"/>
</dbReference>
<dbReference type="Proteomes" id="UP000315112">
    <property type="component" value="Unassembled WGS sequence"/>
</dbReference>
<comment type="caution">
    <text evidence="10">Lacks conserved residue(s) required for the propagation of feature annotation.</text>
</comment>
<dbReference type="InterPro" id="IPR014031">
    <property type="entry name" value="Ketoacyl_synth_C"/>
</dbReference>
<dbReference type="PROSITE" id="PS52004">
    <property type="entry name" value="KS3_2"/>
    <property type="match status" value="4"/>
</dbReference>
<dbReference type="EMBL" id="CP046904">
    <property type="protein sequence ID" value="QGZ37636.1"/>
    <property type="molecule type" value="Genomic_DNA"/>
</dbReference>
<dbReference type="InterPro" id="IPR029045">
    <property type="entry name" value="ClpP/crotonase-like_dom_sf"/>
</dbReference>
<dbReference type="Gene3D" id="3.10.129.10">
    <property type="entry name" value="Hotdog Thioesterase"/>
    <property type="match status" value="3"/>
</dbReference>
<evidence type="ECO:0000256" key="9">
    <source>
        <dbReference type="ARBA" id="ARBA00054155"/>
    </source>
</evidence>
<dbReference type="Pfam" id="PF14765">
    <property type="entry name" value="PS-DH"/>
    <property type="match status" value="2"/>
</dbReference>
<dbReference type="SMART" id="SM00822">
    <property type="entry name" value="PKS_KR"/>
    <property type="match status" value="1"/>
</dbReference>
<dbReference type="InterPro" id="IPR049551">
    <property type="entry name" value="PKS_DH_C"/>
</dbReference>
<feature type="region of interest" description="N-terminal hotdog fold" evidence="10">
    <location>
        <begin position="581"/>
        <end position="707"/>
    </location>
</feature>
<evidence type="ECO:0000256" key="10">
    <source>
        <dbReference type="PROSITE-ProRule" id="PRU01363"/>
    </source>
</evidence>
<dbReference type="InterPro" id="IPR020806">
    <property type="entry name" value="PKS_PP-bd"/>
</dbReference>
<dbReference type="InterPro" id="IPR009081">
    <property type="entry name" value="PP-bd_ACP"/>
</dbReference>
<evidence type="ECO:0000313" key="17">
    <source>
        <dbReference type="Proteomes" id="UP000315112"/>
    </source>
</evidence>
<dbReference type="Gene3D" id="3.40.47.10">
    <property type="match status" value="4"/>
</dbReference>
<dbReference type="SUPFAM" id="SSF52096">
    <property type="entry name" value="ClpP/crotonase"/>
    <property type="match status" value="3"/>
</dbReference>
<keyword evidence="6 16" id="KW-0808">Transferase</keyword>
<dbReference type="Pfam" id="PF00109">
    <property type="entry name" value="ketoacyl-synt"/>
    <property type="match status" value="4"/>
</dbReference>